<dbReference type="AlphaFoldDB" id="A0A8H4ESL8"/>
<accession>A0A8H4ESL8</accession>
<dbReference type="EMBL" id="WTPW01000113">
    <property type="protein sequence ID" value="KAF0546103.1"/>
    <property type="molecule type" value="Genomic_DNA"/>
</dbReference>
<evidence type="ECO:0000313" key="2">
    <source>
        <dbReference type="Proteomes" id="UP000439903"/>
    </source>
</evidence>
<gene>
    <name evidence="1" type="ORF">F8M41_001540</name>
</gene>
<reference evidence="1 2" key="1">
    <citation type="journal article" date="2019" name="Environ. Microbiol.">
        <title>At the nexus of three kingdoms: the genome of the mycorrhizal fungus Gigaspora margarita provides insights into plant, endobacterial and fungal interactions.</title>
        <authorList>
            <person name="Venice F."/>
            <person name="Ghignone S."/>
            <person name="Salvioli di Fossalunga A."/>
            <person name="Amselem J."/>
            <person name="Novero M."/>
            <person name="Xianan X."/>
            <person name="Sedzielewska Toro K."/>
            <person name="Morin E."/>
            <person name="Lipzen A."/>
            <person name="Grigoriev I.V."/>
            <person name="Henrissat B."/>
            <person name="Martin F.M."/>
            <person name="Bonfante P."/>
        </authorList>
    </citation>
    <scope>NUCLEOTIDE SEQUENCE [LARGE SCALE GENOMIC DNA]</scope>
    <source>
        <strain evidence="1 2">BEG34</strain>
    </source>
</reference>
<comment type="caution">
    <text evidence="1">The sequence shown here is derived from an EMBL/GenBank/DDBJ whole genome shotgun (WGS) entry which is preliminary data.</text>
</comment>
<name>A0A8H4ESL8_GIGMA</name>
<evidence type="ECO:0000313" key="1">
    <source>
        <dbReference type="EMBL" id="KAF0546103.1"/>
    </source>
</evidence>
<keyword evidence="2" id="KW-1185">Reference proteome</keyword>
<dbReference type="Proteomes" id="UP000439903">
    <property type="component" value="Unassembled WGS sequence"/>
</dbReference>
<protein>
    <recommendedName>
        <fullName evidence="3">F-box domain-containing protein</fullName>
    </recommendedName>
</protein>
<evidence type="ECO:0008006" key="3">
    <source>
        <dbReference type="Google" id="ProtNLM"/>
    </source>
</evidence>
<organism evidence="1 2">
    <name type="scientific">Gigaspora margarita</name>
    <dbReference type="NCBI Taxonomy" id="4874"/>
    <lineage>
        <taxon>Eukaryota</taxon>
        <taxon>Fungi</taxon>
        <taxon>Fungi incertae sedis</taxon>
        <taxon>Mucoromycota</taxon>
        <taxon>Glomeromycotina</taxon>
        <taxon>Glomeromycetes</taxon>
        <taxon>Diversisporales</taxon>
        <taxon>Gigasporaceae</taxon>
        <taxon>Gigaspora</taxon>
    </lineage>
</organism>
<proteinExistence type="predicted"/>
<sequence>MITLLPLECYHKIINNFRDDSKDLLSCALVNRHLSRFTMPILWNEPGHHFKNKKLINILFSMLNDDEQNLLNGVVTVPNQPAPLFEYTTFIKSVPANFYSGVRKWAHAIRNRRRGLEDKYEEAIKYSLIRMFLRTGQNIKYLYLENINCDDILFKDTEVTSVDLYFLKEVKHKFVLRSINGLVKNLFGGTFVVAW</sequence>